<dbReference type="GO" id="GO:0006617">
    <property type="term" value="P:SRP-dependent cotranslational protein targeting to membrane, signal sequence recognition"/>
    <property type="evidence" value="ECO:0007669"/>
    <property type="project" value="TreeGrafter"/>
</dbReference>
<evidence type="ECO:0000313" key="6">
    <source>
        <dbReference type="EMBL" id="KAJ8598175.1"/>
    </source>
</evidence>
<organism evidence="6 7">
    <name type="scientific">Chrysophaeum taylorii</name>
    <dbReference type="NCBI Taxonomy" id="2483200"/>
    <lineage>
        <taxon>Eukaryota</taxon>
        <taxon>Sar</taxon>
        <taxon>Stramenopiles</taxon>
        <taxon>Ochrophyta</taxon>
        <taxon>Pelagophyceae</taxon>
        <taxon>Pelagomonadales</taxon>
        <taxon>Pelagomonadaceae</taxon>
        <taxon>Chrysophaeum</taxon>
    </lineage>
</organism>
<dbReference type="GO" id="GO:0005786">
    <property type="term" value="C:signal recognition particle, endoplasmic reticulum targeting"/>
    <property type="evidence" value="ECO:0007669"/>
    <property type="project" value="UniProtKB-KW"/>
</dbReference>
<comment type="caution">
    <text evidence="6">The sequence shown here is derived from an EMBL/GenBank/DDBJ whole genome shotgun (WGS) entry which is preliminary data.</text>
</comment>
<feature type="region of interest" description="Disordered" evidence="5">
    <location>
        <begin position="1"/>
        <end position="35"/>
    </location>
</feature>
<feature type="compositionally biased region" description="Basic residues" evidence="5">
    <location>
        <begin position="177"/>
        <end position="187"/>
    </location>
</feature>
<comment type="subcellular location">
    <subcellularLocation>
        <location evidence="1">Cytoplasm</location>
    </subcellularLocation>
</comment>
<evidence type="ECO:0000256" key="4">
    <source>
        <dbReference type="ARBA" id="ARBA00023274"/>
    </source>
</evidence>
<evidence type="ECO:0000256" key="1">
    <source>
        <dbReference type="ARBA" id="ARBA00004496"/>
    </source>
</evidence>
<feature type="compositionally biased region" description="Basic residues" evidence="5">
    <location>
        <begin position="1"/>
        <end position="10"/>
    </location>
</feature>
<dbReference type="EMBL" id="JAQMWT010000685">
    <property type="protein sequence ID" value="KAJ8598175.1"/>
    <property type="molecule type" value="Genomic_DNA"/>
</dbReference>
<keyword evidence="3" id="KW-0733">Signal recognition particle</keyword>
<dbReference type="GO" id="GO:0008312">
    <property type="term" value="F:7S RNA binding"/>
    <property type="evidence" value="ECO:0007669"/>
    <property type="project" value="InterPro"/>
</dbReference>
<dbReference type="SUPFAM" id="SSF69695">
    <property type="entry name" value="SRP19"/>
    <property type="match status" value="1"/>
</dbReference>
<name>A0AAD7U4M4_9STRA</name>
<protein>
    <submittedName>
        <fullName evidence="6">Uncharacterized protein</fullName>
    </submittedName>
</protein>
<proteinExistence type="predicted"/>
<gene>
    <name evidence="6" type="ORF">CTAYLR_007362</name>
</gene>
<keyword evidence="2" id="KW-0963">Cytoplasm</keyword>
<dbReference type="InterPro" id="IPR002778">
    <property type="entry name" value="Signal_recog_particle_SRP19"/>
</dbReference>
<dbReference type="Gene3D" id="3.30.56.30">
    <property type="entry name" value="Signal recognition particle, SRP19-like subunit"/>
    <property type="match status" value="1"/>
</dbReference>
<evidence type="ECO:0000256" key="2">
    <source>
        <dbReference type="ARBA" id="ARBA00022490"/>
    </source>
</evidence>
<feature type="region of interest" description="Disordered" evidence="5">
    <location>
        <begin position="166"/>
        <end position="187"/>
    </location>
</feature>
<keyword evidence="4" id="KW-0687">Ribonucleoprotein</keyword>
<dbReference type="AlphaFoldDB" id="A0AAD7U4M4"/>
<evidence type="ECO:0000256" key="3">
    <source>
        <dbReference type="ARBA" id="ARBA00023135"/>
    </source>
</evidence>
<dbReference type="InterPro" id="IPR036521">
    <property type="entry name" value="SRP19-like_sf"/>
</dbReference>
<dbReference type="PANTHER" id="PTHR17453">
    <property type="entry name" value="SIGNAL RECOGNITION PARTICLE 19 KD PROTEIN"/>
    <property type="match status" value="1"/>
</dbReference>
<sequence length="187" mass="21274">MSSKRKQKALQRKEDAAQQPEVEYTPPDPSTKITWPRSLAGSVDDSRFIVVWPNNINSKKTIPEGRRVALEHACEVWDDPIVQEMSEVCQYLKLTHVIEPYKALPRDLLAYPGRIKVQLLDAQGEPVNPEAPTRKALMRRMGDLIPKLNIRKQRDAIKAKEKELQQMQLEAGTAGGNKKKGKKKGRR</sequence>
<accession>A0AAD7U4M4</accession>
<reference evidence="6" key="1">
    <citation type="submission" date="2023-01" db="EMBL/GenBank/DDBJ databases">
        <title>Metagenome sequencing of chrysophaentin producing Chrysophaeum taylorii.</title>
        <authorList>
            <person name="Davison J."/>
            <person name="Bewley C."/>
        </authorList>
    </citation>
    <scope>NUCLEOTIDE SEQUENCE</scope>
    <source>
        <strain evidence="6">NIES-1699</strain>
    </source>
</reference>
<dbReference type="Proteomes" id="UP001230188">
    <property type="component" value="Unassembled WGS sequence"/>
</dbReference>
<evidence type="ECO:0000313" key="7">
    <source>
        <dbReference type="Proteomes" id="UP001230188"/>
    </source>
</evidence>
<dbReference type="PANTHER" id="PTHR17453:SF0">
    <property type="entry name" value="SIGNAL RECOGNITION PARTICLE 19 KDA PROTEIN"/>
    <property type="match status" value="1"/>
</dbReference>
<keyword evidence="7" id="KW-1185">Reference proteome</keyword>
<dbReference type="Pfam" id="PF01922">
    <property type="entry name" value="SRP19"/>
    <property type="match status" value="1"/>
</dbReference>
<evidence type="ECO:0000256" key="5">
    <source>
        <dbReference type="SAM" id="MobiDB-lite"/>
    </source>
</evidence>